<organism evidence="1 2">
    <name type="scientific">Desulfocucumis palustris</name>
    <dbReference type="NCBI Taxonomy" id="1898651"/>
    <lineage>
        <taxon>Bacteria</taxon>
        <taxon>Bacillati</taxon>
        <taxon>Bacillota</taxon>
        <taxon>Clostridia</taxon>
        <taxon>Eubacteriales</taxon>
        <taxon>Desulfocucumaceae</taxon>
        <taxon>Desulfocucumis</taxon>
    </lineage>
</organism>
<evidence type="ECO:0000313" key="2">
    <source>
        <dbReference type="Proteomes" id="UP000239549"/>
    </source>
</evidence>
<proteinExistence type="predicted"/>
<gene>
    <name evidence="1" type="ORF">DCCM_3238</name>
</gene>
<dbReference type="EMBL" id="BFAV01000127">
    <property type="protein sequence ID" value="GBF34126.1"/>
    <property type="molecule type" value="Genomic_DNA"/>
</dbReference>
<name>A0A2L2XIR2_9FIRM</name>
<dbReference type="RefSeq" id="WP_104372424.1">
    <property type="nucleotide sequence ID" value="NZ_BFAV01000127.1"/>
</dbReference>
<dbReference type="Proteomes" id="UP000239549">
    <property type="component" value="Unassembled WGS sequence"/>
</dbReference>
<keyword evidence="2" id="KW-1185">Reference proteome</keyword>
<reference evidence="2" key="1">
    <citation type="submission" date="2018-02" db="EMBL/GenBank/DDBJ databases">
        <title>Genome sequence of Desulfocucumis palustris strain NAW-5.</title>
        <authorList>
            <person name="Watanabe M."/>
            <person name="Kojima H."/>
            <person name="Fukui M."/>
        </authorList>
    </citation>
    <scope>NUCLEOTIDE SEQUENCE [LARGE SCALE GENOMIC DNA]</scope>
    <source>
        <strain evidence="2">NAW-5</strain>
    </source>
</reference>
<accession>A0A2L2XIR2</accession>
<sequence>MNDPFETGIPKYSTAQSIYDALCELTQTEEMGILGEMFADVSYDGQDYYYTDKGAVLKEKFEKLSDYGNKMWLMDLAVWQIDQDGYIEIHDIVYDALIDSDLAKRIGFKKLFIDKMLNGYKSDYKEIIEEYAAELGKLNRFNDFEMIGAFNRVMQARGKTVYGITYPTFAYYMAEKVRGLQLQNETRLIAECRALLTSYDDFMLGLRMNQSLYTRLEGQYKTKALQLQASYEDMVRRILLAAKDQGIVFEPVEAIKMLPE</sequence>
<dbReference type="OrthoDB" id="2080812at2"/>
<evidence type="ECO:0000313" key="1">
    <source>
        <dbReference type="EMBL" id="GBF34126.1"/>
    </source>
</evidence>
<comment type="caution">
    <text evidence="1">The sequence shown here is derived from an EMBL/GenBank/DDBJ whole genome shotgun (WGS) entry which is preliminary data.</text>
</comment>
<protein>
    <submittedName>
        <fullName evidence="1">Uncharacterized protein</fullName>
    </submittedName>
</protein>
<dbReference type="AlphaFoldDB" id="A0A2L2XIR2"/>